<dbReference type="InterPro" id="IPR036259">
    <property type="entry name" value="MFS_trans_sf"/>
</dbReference>
<dbReference type="GO" id="GO:0022857">
    <property type="term" value="F:transmembrane transporter activity"/>
    <property type="evidence" value="ECO:0007669"/>
    <property type="project" value="InterPro"/>
</dbReference>
<dbReference type="PANTHER" id="PTHR23514:SF3">
    <property type="entry name" value="BYPASS OF STOP CODON PROTEIN 6"/>
    <property type="match status" value="1"/>
</dbReference>
<dbReference type="Pfam" id="PF07690">
    <property type="entry name" value="MFS_1"/>
    <property type="match status" value="1"/>
</dbReference>
<organism evidence="9 10">
    <name type="scientific">Candolleomyces eurysporus</name>
    <dbReference type="NCBI Taxonomy" id="2828524"/>
    <lineage>
        <taxon>Eukaryota</taxon>
        <taxon>Fungi</taxon>
        <taxon>Dikarya</taxon>
        <taxon>Basidiomycota</taxon>
        <taxon>Agaricomycotina</taxon>
        <taxon>Agaricomycetes</taxon>
        <taxon>Agaricomycetidae</taxon>
        <taxon>Agaricales</taxon>
        <taxon>Agaricineae</taxon>
        <taxon>Psathyrellaceae</taxon>
        <taxon>Candolleomyces</taxon>
    </lineage>
</organism>
<feature type="non-terminal residue" evidence="9">
    <location>
        <position position="455"/>
    </location>
</feature>
<evidence type="ECO:0000256" key="5">
    <source>
        <dbReference type="ARBA" id="ARBA00022989"/>
    </source>
</evidence>
<evidence type="ECO:0000313" key="10">
    <source>
        <dbReference type="Proteomes" id="UP001140091"/>
    </source>
</evidence>
<feature type="transmembrane region" description="Helical" evidence="7">
    <location>
        <begin position="416"/>
        <end position="434"/>
    </location>
</feature>
<dbReference type="GO" id="GO:0012505">
    <property type="term" value="C:endomembrane system"/>
    <property type="evidence" value="ECO:0007669"/>
    <property type="project" value="UniProtKB-SubCell"/>
</dbReference>
<evidence type="ECO:0000256" key="3">
    <source>
        <dbReference type="ARBA" id="ARBA00022448"/>
    </source>
</evidence>
<dbReference type="InterPro" id="IPR051788">
    <property type="entry name" value="MFS_Transporter"/>
</dbReference>
<evidence type="ECO:0000256" key="6">
    <source>
        <dbReference type="ARBA" id="ARBA00023136"/>
    </source>
</evidence>
<feature type="transmembrane region" description="Helical" evidence="7">
    <location>
        <begin position="87"/>
        <end position="110"/>
    </location>
</feature>
<comment type="similarity">
    <text evidence="2">Belongs to the major facilitator superfamily.</text>
</comment>
<dbReference type="PROSITE" id="PS50850">
    <property type="entry name" value="MFS"/>
    <property type="match status" value="1"/>
</dbReference>
<dbReference type="FunFam" id="1.20.1250.20:FF:000286">
    <property type="entry name" value="MFS efflux transporter"/>
    <property type="match status" value="1"/>
</dbReference>
<keyword evidence="4 7" id="KW-0812">Transmembrane</keyword>
<feature type="transmembrane region" description="Helical" evidence="7">
    <location>
        <begin position="205"/>
        <end position="226"/>
    </location>
</feature>
<proteinExistence type="inferred from homology"/>
<keyword evidence="6 7" id="KW-0472">Membrane</keyword>
<reference evidence="9" key="1">
    <citation type="submission" date="2022-06" db="EMBL/GenBank/DDBJ databases">
        <title>Genome Sequence of Candolleomyces eurysporus.</title>
        <authorList>
            <person name="Buettner E."/>
        </authorList>
    </citation>
    <scope>NUCLEOTIDE SEQUENCE</scope>
    <source>
        <strain evidence="9">VTCC 930004</strain>
    </source>
</reference>
<feature type="transmembrane region" description="Helical" evidence="7">
    <location>
        <begin position="297"/>
        <end position="316"/>
    </location>
</feature>
<feature type="transmembrane region" description="Helical" evidence="7">
    <location>
        <begin position="117"/>
        <end position="135"/>
    </location>
</feature>
<comment type="subcellular location">
    <subcellularLocation>
        <location evidence="1">Endomembrane system</location>
        <topology evidence="1">Multi-pass membrane protein</topology>
    </subcellularLocation>
</comment>
<dbReference type="InterPro" id="IPR020846">
    <property type="entry name" value="MFS_dom"/>
</dbReference>
<dbReference type="SUPFAM" id="SSF103473">
    <property type="entry name" value="MFS general substrate transporter"/>
    <property type="match status" value="1"/>
</dbReference>
<evidence type="ECO:0000256" key="2">
    <source>
        <dbReference type="ARBA" id="ARBA00008335"/>
    </source>
</evidence>
<feature type="transmembrane region" description="Helical" evidence="7">
    <location>
        <begin position="141"/>
        <end position="166"/>
    </location>
</feature>
<evidence type="ECO:0000256" key="7">
    <source>
        <dbReference type="SAM" id="Phobius"/>
    </source>
</evidence>
<feature type="transmembrane region" description="Helical" evidence="7">
    <location>
        <begin position="352"/>
        <end position="370"/>
    </location>
</feature>
<evidence type="ECO:0000259" key="8">
    <source>
        <dbReference type="PROSITE" id="PS50850"/>
    </source>
</evidence>
<evidence type="ECO:0000313" key="9">
    <source>
        <dbReference type="EMBL" id="KAJ2931033.1"/>
    </source>
</evidence>
<evidence type="ECO:0000256" key="1">
    <source>
        <dbReference type="ARBA" id="ARBA00004127"/>
    </source>
</evidence>
<dbReference type="PANTHER" id="PTHR23514">
    <property type="entry name" value="BYPASS OF STOP CODON PROTEIN 6"/>
    <property type="match status" value="1"/>
</dbReference>
<feature type="transmembrane region" description="Helical" evidence="7">
    <location>
        <begin position="178"/>
        <end position="199"/>
    </location>
</feature>
<dbReference type="EMBL" id="JANBPK010000812">
    <property type="protein sequence ID" value="KAJ2931033.1"/>
    <property type="molecule type" value="Genomic_DNA"/>
</dbReference>
<keyword evidence="10" id="KW-1185">Reference proteome</keyword>
<dbReference type="OrthoDB" id="413079at2759"/>
<gene>
    <name evidence="9" type="ORF">H1R20_g6026</name>
</gene>
<protein>
    <recommendedName>
        <fullName evidence="8">Major facilitator superfamily (MFS) profile domain-containing protein</fullName>
    </recommendedName>
</protein>
<dbReference type="AlphaFoldDB" id="A0A9W8JD68"/>
<keyword evidence="3" id="KW-0813">Transport</keyword>
<dbReference type="GO" id="GO:0016020">
    <property type="term" value="C:membrane"/>
    <property type="evidence" value="ECO:0007669"/>
    <property type="project" value="TreeGrafter"/>
</dbReference>
<comment type="caution">
    <text evidence="9">The sequence shown here is derived from an EMBL/GenBank/DDBJ whole genome shotgun (WGS) entry which is preliminary data.</text>
</comment>
<feature type="transmembrane region" description="Helical" evidence="7">
    <location>
        <begin position="49"/>
        <end position="67"/>
    </location>
</feature>
<dbReference type="Proteomes" id="UP001140091">
    <property type="component" value="Unassembled WGS sequence"/>
</dbReference>
<feature type="transmembrane region" description="Helical" evidence="7">
    <location>
        <begin position="382"/>
        <end position="404"/>
    </location>
</feature>
<dbReference type="Gene3D" id="1.20.1250.20">
    <property type="entry name" value="MFS general substrate transporter like domains"/>
    <property type="match status" value="2"/>
</dbReference>
<feature type="transmembrane region" description="Helical" evidence="7">
    <location>
        <begin position="328"/>
        <end position="346"/>
    </location>
</feature>
<feature type="transmembrane region" description="Helical" evidence="7">
    <location>
        <begin position="263"/>
        <end position="285"/>
    </location>
</feature>
<accession>A0A9W8JD68</accession>
<feature type="domain" description="Major facilitator superfamily (MFS) profile" evidence="8">
    <location>
        <begin position="54"/>
        <end position="439"/>
    </location>
</feature>
<dbReference type="InterPro" id="IPR011701">
    <property type="entry name" value="MFS"/>
</dbReference>
<evidence type="ECO:0000256" key="4">
    <source>
        <dbReference type="ARBA" id="ARBA00022692"/>
    </source>
</evidence>
<sequence>MSPIEQQDASFVQSLPSLGRAQINDGNKVSESVDLKRSTSDERTRREKIISNVQFATLCWSMVILGWSDATVGPLLPRLREVYNISFMVVSLLFVMTCCGFILGALANIWLIERFHFGTILVAGAAIQIVTFSVQASAPPFAAFAVVNLLNGFGGALQDALANGFVGSLKYNSKTKMGVLHAAYGLGAFSSPLVATQFAQMERWSFHYLVSLGLAVLNTLTMVLVFRFKSQEVCLREGGEPVGTVADGNGKGKFRQIMTNKSVQLLAFFILLYVGVEVTIGGWIVTYIIEIRKGGPSSGYISSGFFGGLTLGRVVLLPVNKLVGERRVLFIYAALAFGLDFVIWFVPSLVGNAVVVSIIGLLLGPMYPIAVNQASYILPPWILTGSIGWIAGFGQAGSALLPFLTGAIADRHGIQSLHPFLVAMMAVMVVLFWLTPNKPFTSHSTAPQSDLEEKD</sequence>
<name>A0A9W8JD68_9AGAR</name>
<keyword evidence="5 7" id="KW-1133">Transmembrane helix</keyword>